<feature type="transmembrane region" description="Helical" evidence="1">
    <location>
        <begin position="99"/>
        <end position="117"/>
    </location>
</feature>
<sequence length="146" mass="16893">MLLSCSSTFPGSIIIFIIKTRVSLFSISPSFLQPLKLFAFIHGFTRNGNIIVQQKFIVIFIKYKGLPLLFLFLFMSLLLIVPIFLFRFFFISVLHNKAIVLKLILSFFIIFIFIVVATADISFFEVLTFFLLLSLIILRLQLLFVI</sequence>
<feature type="transmembrane region" description="Helical" evidence="1">
    <location>
        <begin position="68"/>
        <end position="90"/>
    </location>
</feature>
<protein>
    <submittedName>
        <fullName evidence="2">Uncharacterized protein</fullName>
    </submittedName>
</protein>
<name>A0A7C9EFL9_OPUST</name>
<dbReference type="EMBL" id="GISG01219976">
    <property type="protein sequence ID" value="MBA4663325.1"/>
    <property type="molecule type" value="Transcribed_RNA"/>
</dbReference>
<proteinExistence type="predicted"/>
<accession>A0A7C9EFL9</accession>
<keyword evidence="1" id="KW-0472">Membrane</keyword>
<reference evidence="2" key="1">
    <citation type="journal article" date="2013" name="J. Plant Res.">
        <title>Effect of fungi and light on seed germination of three Opuntia species from semiarid lands of central Mexico.</title>
        <authorList>
            <person name="Delgado-Sanchez P."/>
            <person name="Jimenez-Bremont J.F."/>
            <person name="Guerrero-Gonzalez Mde L."/>
            <person name="Flores J."/>
        </authorList>
    </citation>
    <scope>NUCLEOTIDE SEQUENCE</scope>
    <source>
        <tissue evidence="2">Cladode</tissue>
    </source>
</reference>
<keyword evidence="1" id="KW-0812">Transmembrane</keyword>
<evidence type="ECO:0000313" key="2">
    <source>
        <dbReference type="EMBL" id="MBA4663325.1"/>
    </source>
</evidence>
<dbReference type="AlphaFoldDB" id="A0A7C9EFL9"/>
<reference evidence="2" key="2">
    <citation type="submission" date="2020-07" db="EMBL/GenBank/DDBJ databases">
        <authorList>
            <person name="Vera ALvarez R."/>
            <person name="Arias-Moreno D.M."/>
            <person name="Jimenez-Jacinto V."/>
            <person name="Jimenez-Bremont J.F."/>
            <person name="Swaminathan K."/>
            <person name="Moose S.P."/>
            <person name="Guerrero-Gonzalez M.L."/>
            <person name="Marino-Ramirez L."/>
            <person name="Landsman D."/>
            <person name="Rodriguez-Kessler M."/>
            <person name="Delgado-Sanchez P."/>
        </authorList>
    </citation>
    <scope>NUCLEOTIDE SEQUENCE</scope>
    <source>
        <tissue evidence="2">Cladode</tissue>
    </source>
</reference>
<feature type="transmembrane region" description="Helical" evidence="1">
    <location>
        <begin position="123"/>
        <end position="145"/>
    </location>
</feature>
<organism evidence="2">
    <name type="scientific">Opuntia streptacantha</name>
    <name type="common">Prickly pear cactus</name>
    <name type="synonym">Opuntia cardona</name>
    <dbReference type="NCBI Taxonomy" id="393608"/>
    <lineage>
        <taxon>Eukaryota</taxon>
        <taxon>Viridiplantae</taxon>
        <taxon>Streptophyta</taxon>
        <taxon>Embryophyta</taxon>
        <taxon>Tracheophyta</taxon>
        <taxon>Spermatophyta</taxon>
        <taxon>Magnoliopsida</taxon>
        <taxon>eudicotyledons</taxon>
        <taxon>Gunneridae</taxon>
        <taxon>Pentapetalae</taxon>
        <taxon>Caryophyllales</taxon>
        <taxon>Cactineae</taxon>
        <taxon>Cactaceae</taxon>
        <taxon>Opuntioideae</taxon>
        <taxon>Opuntia</taxon>
    </lineage>
</organism>
<evidence type="ECO:0000256" key="1">
    <source>
        <dbReference type="SAM" id="Phobius"/>
    </source>
</evidence>
<keyword evidence="1" id="KW-1133">Transmembrane helix</keyword>